<reference evidence="1 2" key="1">
    <citation type="journal article" date="2014" name="Environ. Microbiol.">
        <title>Insights into organohalide respiration and the versatile catabolism of Sulfurospirillum multivorans gained from comparative genomics and physiological studies.</title>
        <authorList>
            <person name="Goris T."/>
            <person name="Schubert T."/>
            <person name="Gadkari J."/>
            <person name="Wubet T."/>
            <person name="Tarkka M."/>
            <person name="Buscot F."/>
            <person name="Adrian L."/>
            <person name="Diekert G."/>
        </authorList>
    </citation>
    <scope>NUCLEOTIDE SEQUENCE [LARGE SCALE GENOMIC DNA]</scope>
    <source>
        <strain evidence="2">DM 12446 / JCM 15788 / NBRC 109480</strain>
    </source>
</reference>
<evidence type="ECO:0000313" key="1">
    <source>
        <dbReference type="EMBL" id="AHJ11319.1"/>
    </source>
</evidence>
<dbReference type="PROSITE" id="PS51257">
    <property type="entry name" value="PROKAR_LIPOPROTEIN"/>
    <property type="match status" value="1"/>
</dbReference>
<organism evidence="1 2">
    <name type="scientific">Sulfurospirillum multivorans (strain DM 12446 / JCM 15788 / NBRC 109480)</name>
    <dbReference type="NCBI Taxonomy" id="1150621"/>
    <lineage>
        <taxon>Bacteria</taxon>
        <taxon>Pseudomonadati</taxon>
        <taxon>Campylobacterota</taxon>
        <taxon>Epsilonproteobacteria</taxon>
        <taxon>Campylobacterales</taxon>
        <taxon>Sulfurospirillaceae</taxon>
        <taxon>Sulfurospirillum</taxon>
    </lineage>
</organism>
<dbReference type="KEGG" id="smul:SMUL_0031"/>
<proteinExistence type="predicted"/>
<protein>
    <recommendedName>
        <fullName evidence="3">Lipoprotein</fullName>
    </recommendedName>
</protein>
<evidence type="ECO:0008006" key="3">
    <source>
        <dbReference type="Google" id="ProtNLM"/>
    </source>
</evidence>
<dbReference type="Proteomes" id="UP000019322">
    <property type="component" value="Chromosome"/>
</dbReference>
<dbReference type="EMBL" id="CP007201">
    <property type="protein sequence ID" value="AHJ11319.1"/>
    <property type="molecule type" value="Genomic_DNA"/>
</dbReference>
<name>A0AA86AIU5_SULMK</name>
<dbReference type="AlphaFoldDB" id="A0AA86AIU5"/>
<evidence type="ECO:0000313" key="2">
    <source>
        <dbReference type="Proteomes" id="UP000019322"/>
    </source>
</evidence>
<gene>
    <name evidence="1" type="ORF">SMUL_0031</name>
</gene>
<sequence>MLNIIKGLCIILSLTFLTGCGTKGLYHEDYVSKEIKPNLNKVSNTKVCLKDYANVIAVRSNSRPNVPATEIALNAGEINTNILNLFTKQYFTKVEKNCGNESIYIDSYIQSFKFDLHTFGGGEIFVLNNIKVFKDNKIILEKTYDIQADNKIVLGIFAIKDTAFDSVIELYHRALFEFYETEFKKDLIEGPFRILCQSGKITNTQGHRYEDRNRRRAICSRY</sequence>
<accession>A0AA86AIU5</accession>
<dbReference type="RefSeq" id="WP_025343244.1">
    <property type="nucleotide sequence ID" value="NZ_CP007201.1"/>
</dbReference>